<dbReference type="EMBL" id="UGTS01000006">
    <property type="protein sequence ID" value="SUC39711.1"/>
    <property type="molecule type" value="Genomic_DNA"/>
</dbReference>
<organism evidence="2 3">
    <name type="scientific">Proteus mirabilis</name>
    <dbReference type="NCBI Taxonomy" id="584"/>
    <lineage>
        <taxon>Bacteria</taxon>
        <taxon>Pseudomonadati</taxon>
        <taxon>Pseudomonadota</taxon>
        <taxon>Gammaproteobacteria</taxon>
        <taxon>Enterobacterales</taxon>
        <taxon>Morganellaceae</taxon>
        <taxon>Proteus</taxon>
    </lineage>
</organism>
<dbReference type="AlphaFoldDB" id="A0A379GFR9"/>
<keyword evidence="1" id="KW-0812">Transmembrane</keyword>
<keyword evidence="1" id="KW-1133">Transmembrane helix</keyword>
<dbReference type="Proteomes" id="UP000254191">
    <property type="component" value="Unassembled WGS sequence"/>
</dbReference>
<protein>
    <submittedName>
        <fullName evidence="2">Uncharacterized protein</fullName>
    </submittedName>
</protein>
<evidence type="ECO:0000313" key="2">
    <source>
        <dbReference type="EMBL" id="SUC39711.1"/>
    </source>
</evidence>
<keyword evidence="1" id="KW-0472">Membrane</keyword>
<sequence>MSSCYEIYNIIFASNCINFYPNVFFIVTGILEASNFDSTKFDNWSELFSIINVLLTSALSFTSLMILIATLKNTQKMTKSTFDALVNQRDDNHISQIESLCQRFNQTLDKENTTFGNSVDCYFDTMISDWNHGTADWIIENKIKSHELVLEHCKSISINYIGRINTETDLLLSILRSLSSISDLNKNDIARAIIKDSIDAERRFWFCCMVDEKSNHEFFTHLANFTDFMIMNESLSHEVFMQEVMSTDS</sequence>
<evidence type="ECO:0000256" key="1">
    <source>
        <dbReference type="SAM" id="Phobius"/>
    </source>
</evidence>
<name>A0A379GFR9_PROMI</name>
<reference evidence="2 3" key="1">
    <citation type="submission" date="2018-06" db="EMBL/GenBank/DDBJ databases">
        <authorList>
            <consortium name="Pathogen Informatics"/>
            <person name="Doyle S."/>
        </authorList>
    </citation>
    <scope>NUCLEOTIDE SEQUENCE [LARGE SCALE GENOMIC DNA]</scope>
    <source>
        <strain evidence="2 3">NCTC11938</strain>
    </source>
</reference>
<evidence type="ECO:0000313" key="3">
    <source>
        <dbReference type="Proteomes" id="UP000254191"/>
    </source>
</evidence>
<feature type="transmembrane region" description="Helical" evidence="1">
    <location>
        <begin position="7"/>
        <end position="27"/>
    </location>
</feature>
<feature type="transmembrane region" description="Helical" evidence="1">
    <location>
        <begin position="47"/>
        <end position="71"/>
    </location>
</feature>
<accession>A0A379GFR9</accession>
<proteinExistence type="predicted"/>
<gene>
    <name evidence="2" type="ORF">NCTC11938_03972</name>
</gene>